<dbReference type="EMBL" id="CP102290">
    <property type="protein sequence ID" value="UWP59225.1"/>
    <property type="molecule type" value="Genomic_DNA"/>
</dbReference>
<feature type="domain" description="2Fe-2S ferredoxin-type" evidence="5">
    <location>
        <begin position="4"/>
        <end position="81"/>
    </location>
</feature>
<dbReference type="InterPro" id="IPR046867">
    <property type="entry name" value="AldOxase/xan_DH_MoCoBD2"/>
</dbReference>
<evidence type="ECO:0000256" key="3">
    <source>
        <dbReference type="ARBA" id="ARBA00023002"/>
    </source>
</evidence>
<keyword evidence="4" id="KW-0408">Iron</keyword>
<dbReference type="InterPro" id="IPR054705">
    <property type="entry name" value="Mop"/>
</dbReference>
<dbReference type="InterPro" id="IPR036884">
    <property type="entry name" value="2Fe-2S-bd_dom_sf"/>
</dbReference>
<dbReference type="PANTHER" id="PTHR11908">
    <property type="entry name" value="XANTHINE DEHYDROGENASE"/>
    <property type="match status" value="1"/>
</dbReference>
<dbReference type="SUPFAM" id="SSF54665">
    <property type="entry name" value="CO dehydrogenase molybdoprotein N-domain-like"/>
    <property type="match status" value="1"/>
</dbReference>
<evidence type="ECO:0000259" key="5">
    <source>
        <dbReference type="PROSITE" id="PS51085"/>
    </source>
</evidence>
<dbReference type="Pfam" id="PF01799">
    <property type="entry name" value="Fer2_2"/>
    <property type="match status" value="1"/>
</dbReference>
<evidence type="ECO:0000256" key="2">
    <source>
        <dbReference type="ARBA" id="ARBA00022723"/>
    </source>
</evidence>
<dbReference type="InterPro" id="IPR036010">
    <property type="entry name" value="2Fe-2S_ferredoxin-like_sf"/>
</dbReference>
<evidence type="ECO:0000313" key="7">
    <source>
        <dbReference type="Proteomes" id="UP001060164"/>
    </source>
</evidence>
<keyword evidence="7" id="KW-1185">Reference proteome</keyword>
<evidence type="ECO:0000256" key="1">
    <source>
        <dbReference type="ARBA" id="ARBA00006849"/>
    </source>
</evidence>
<dbReference type="Gene3D" id="3.10.20.30">
    <property type="match status" value="1"/>
</dbReference>
<dbReference type="CDD" id="cd00207">
    <property type="entry name" value="fer2"/>
    <property type="match status" value="1"/>
</dbReference>
<sequence>MGLKRQSVTINGVTKIVMFNPETDTLADVLRRHGYLGVKVGCGKGQCGACNVILNDKLTRSCVKKMSTVEEFSTIETIEGFGTAANLHPLQVAWMTYGGVQCGFCTPGFIVSAKALLDQNPDPTREEVRQWFQKNRNVCRCTGYHPLVDAVMAAAAVMRGEKSIDEITYKGEESVYESRMPRPTALAKVLGQMDYGDDVRHHMPEETLHVAIIQPRKYSHARIRGIDTSAAEKMPGVVKIVTAKDVKGTNRMLEPLPHPTCTMAGNECKLICDDTIYHYGDLVGCVIADSNEHARAAAAAVVVDLEPLPEYRNYLDAVAVGAQSIYEKSPTNIYMKQPVLKGEDTREVIDDSYCSVEGSFYAQHEPHLSVEGEVLQCYYDTDGNVVVHCKTQALDWNRSAIADGIGVPVENLRLVMNPAGGAFGWACHPAGPAMIAICMLAVDRPVTCTLTYEEFMHYSGKRTASYTNARLACDENGKLSALEFDIGCDHGPYFSDAYPELEAMVRFPGYPYVVPNIRGLARMAVTNHAFGVAYRGLGSPQCYTSFEALIDMLAEKMGEDPFEFRYKNVARPGETTTNSRPYRQPSIDKLMEAMRPHYEAARKSIEGRETEDKAYGIGISCGGFMSNIGANDHSECALELNPDGSITHYNTWEDVGQGGDIGTLTHTAKCLEPLGITPDRIHLVMNDTHRCPDSGIAAGSRSHFMVGNATIHAAEQLMDAMRKQDGTYRTYDEMVAEGIPTWYKGVYDCTGTAEGIDFKTGEGDPNNTMNYGCFMAVTEVDKKTGAAKVIKVVITADVGVIGNQLAVEGQAYGGISHTIGYALKEEYDDVKKSGSIAGAGVPYIEDIPDDIQVYYYEDNPREHGPHGSSGCAELFQSSGHMSVINSIYDAVGVRIYELPARPEKIKAAMDAKAEGREMKPYRYFLGSDMFDTIEEISEL</sequence>
<dbReference type="InterPro" id="IPR012675">
    <property type="entry name" value="Beta-grasp_dom_sf"/>
</dbReference>
<reference evidence="6" key="1">
    <citation type="journal article" date="2022" name="Cell">
        <title>Design, construction, and in vivo augmentation of a complex gut microbiome.</title>
        <authorList>
            <person name="Cheng A.G."/>
            <person name="Ho P.Y."/>
            <person name="Aranda-Diaz A."/>
            <person name="Jain S."/>
            <person name="Yu F.B."/>
            <person name="Meng X."/>
            <person name="Wang M."/>
            <person name="Iakiviak M."/>
            <person name="Nagashima K."/>
            <person name="Zhao A."/>
            <person name="Murugkar P."/>
            <person name="Patil A."/>
            <person name="Atabakhsh K."/>
            <person name="Weakley A."/>
            <person name="Yan J."/>
            <person name="Brumbaugh A.R."/>
            <person name="Higginbottom S."/>
            <person name="Dimas A."/>
            <person name="Shiver A.L."/>
            <person name="Deutschbauer A."/>
            <person name="Neff N."/>
            <person name="Sonnenburg J.L."/>
            <person name="Huang K.C."/>
            <person name="Fischbach M.A."/>
        </authorList>
    </citation>
    <scope>NUCLEOTIDE SEQUENCE</scope>
    <source>
        <strain evidence="6">DSM 19829</strain>
    </source>
</reference>
<dbReference type="Pfam" id="PF01315">
    <property type="entry name" value="Ald_Xan_dh_C"/>
    <property type="match status" value="1"/>
</dbReference>
<keyword evidence="3" id="KW-0560">Oxidoreductase</keyword>
<dbReference type="InterPro" id="IPR001041">
    <property type="entry name" value="2Fe-2S_ferredoxin-type"/>
</dbReference>
<dbReference type="InterPro" id="IPR036856">
    <property type="entry name" value="Ald_Oxase/Xan_DH_a/b_sf"/>
</dbReference>
<dbReference type="Gene3D" id="1.10.150.120">
    <property type="entry name" value="[2Fe-2S]-binding domain"/>
    <property type="match status" value="1"/>
</dbReference>
<evidence type="ECO:0000313" key="6">
    <source>
        <dbReference type="EMBL" id="UWP59225.1"/>
    </source>
</evidence>
<proteinExistence type="inferred from homology"/>
<dbReference type="Pfam" id="PF00111">
    <property type="entry name" value="Fer2"/>
    <property type="match status" value="1"/>
</dbReference>
<dbReference type="NCBIfam" id="NF045668">
    <property type="entry name" value="pterin_aldehy"/>
    <property type="match status" value="1"/>
</dbReference>
<comment type="similarity">
    <text evidence="1">Belongs to the xanthine dehydrogenase family.</text>
</comment>
<dbReference type="Pfam" id="PF20256">
    <property type="entry name" value="MoCoBD_2"/>
    <property type="match status" value="1"/>
</dbReference>
<dbReference type="InterPro" id="IPR002888">
    <property type="entry name" value="2Fe-2S-bd"/>
</dbReference>
<evidence type="ECO:0000256" key="4">
    <source>
        <dbReference type="ARBA" id="ARBA00023004"/>
    </source>
</evidence>
<name>A0ABY5VH38_9FIRM</name>
<dbReference type="Proteomes" id="UP001060164">
    <property type="component" value="Chromosome"/>
</dbReference>
<dbReference type="InterPro" id="IPR000674">
    <property type="entry name" value="Ald_Oxase/Xan_DH_a/b"/>
</dbReference>
<dbReference type="InterPro" id="IPR016208">
    <property type="entry name" value="Ald_Oxase/xanthine_DH-like"/>
</dbReference>
<dbReference type="PANTHER" id="PTHR11908:SF157">
    <property type="entry name" value="XANTHINE DEHYDROGENASE SUBUNIT D-RELATED"/>
    <property type="match status" value="1"/>
</dbReference>
<protein>
    <submittedName>
        <fullName evidence="6">Molybdopterin-dependent oxidoreductase</fullName>
    </submittedName>
</protein>
<accession>A0ABY5VH38</accession>
<dbReference type="SUPFAM" id="SSF54292">
    <property type="entry name" value="2Fe-2S ferredoxin-like"/>
    <property type="match status" value="1"/>
</dbReference>
<dbReference type="InterPro" id="IPR008274">
    <property type="entry name" value="AldOxase/xan_DH_MoCoBD1"/>
</dbReference>
<dbReference type="SUPFAM" id="SSF47741">
    <property type="entry name" value="CO dehydrogenase ISP C-domain like"/>
    <property type="match status" value="1"/>
</dbReference>
<dbReference type="SUPFAM" id="SSF56003">
    <property type="entry name" value="Molybdenum cofactor-binding domain"/>
    <property type="match status" value="1"/>
</dbReference>
<dbReference type="Gene3D" id="3.30.365.10">
    <property type="entry name" value="Aldehyde oxidase/xanthine dehydrogenase, molybdopterin binding domain"/>
    <property type="match status" value="4"/>
</dbReference>
<dbReference type="Gene3D" id="3.90.1170.50">
    <property type="entry name" value="Aldehyde oxidase/xanthine dehydrogenase, a/b hammerhead"/>
    <property type="match status" value="1"/>
</dbReference>
<dbReference type="PROSITE" id="PS00197">
    <property type="entry name" value="2FE2S_FER_1"/>
    <property type="match status" value="1"/>
</dbReference>
<dbReference type="SMART" id="SM01008">
    <property type="entry name" value="Ald_Xan_dh_C"/>
    <property type="match status" value="1"/>
</dbReference>
<gene>
    <name evidence="6" type="ORF">NQ502_17970</name>
</gene>
<dbReference type="PROSITE" id="PS51085">
    <property type="entry name" value="2FE2S_FER_2"/>
    <property type="match status" value="1"/>
</dbReference>
<dbReference type="Pfam" id="PF02738">
    <property type="entry name" value="MoCoBD_1"/>
    <property type="match status" value="1"/>
</dbReference>
<keyword evidence="2" id="KW-0479">Metal-binding</keyword>
<dbReference type="InterPro" id="IPR037165">
    <property type="entry name" value="AldOxase/xan_DH_Mopterin-bd_sf"/>
</dbReference>
<dbReference type="InterPro" id="IPR006058">
    <property type="entry name" value="2Fe2S_fd_BS"/>
</dbReference>
<organism evidence="6 7">
    <name type="scientific">Ruminococcus gauvreauii</name>
    <dbReference type="NCBI Taxonomy" id="438033"/>
    <lineage>
        <taxon>Bacteria</taxon>
        <taxon>Bacillati</taxon>
        <taxon>Bacillota</taxon>
        <taxon>Clostridia</taxon>
        <taxon>Eubacteriales</taxon>
        <taxon>Oscillospiraceae</taxon>
        <taxon>Ruminococcus</taxon>
    </lineage>
</organism>
<dbReference type="RefSeq" id="WP_028528889.1">
    <property type="nucleotide sequence ID" value="NZ_CABLBR010000016.1"/>
</dbReference>